<accession>A0ABN5AWT9</accession>
<dbReference type="CDD" id="cd08422">
    <property type="entry name" value="PBP2_CrgA_like"/>
    <property type="match status" value="1"/>
</dbReference>
<keyword evidence="4" id="KW-1185">Reference proteome</keyword>
<dbReference type="RefSeq" id="WP_088772859.1">
    <property type="nucleotide sequence ID" value="NZ_CP022132.1"/>
</dbReference>
<dbReference type="EMBL" id="CP022132">
    <property type="protein sequence ID" value="ASG68371.1"/>
    <property type="molecule type" value="Genomic_DNA"/>
</dbReference>
<sequence length="224" mass="25994">MIQEVREKNKNTKGKIRISTPIGFHNLILASIMSDFLKLYPNIEIYIYSSAAYDQLPELEKYDLAFRAGDPSRYPLTKVFRKVLKYKFVVCVSPQYIKEKGMPKSLKDLKKHNCLGNVNFSKTKKAWNFIDENSPISIEVKSNINVDLGDLAIKLSLGNTGILYIPDFLVIKYINNGDLVQLLSQYDTPEEHICWYHSYNNKNIPYRIKLLSDFIFKNITEVNR</sequence>
<protein>
    <recommendedName>
        <fullName evidence="2">LysR substrate-binding domain-containing protein</fullName>
    </recommendedName>
</protein>
<dbReference type="PANTHER" id="PTHR30537:SF5">
    <property type="entry name" value="HTH-TYPE TRANSCRIPTIONAL ACTIVATOR TTDR-RELATED"/>
    <property type="match status" value="1"/>
</dbReference>
<evidence type="ECO:0000313" key="3">
    <source>
        <dbReference type="EMBL" id="ASG68371.1"/>
    </source>
</evidence>
<dbReference type="Pfam" id="PF03466">
    <property type="entry name" value="LysR_substrate"/>
    <property type="match status" value="1"/>
</dbReference>
<organism evidence="3 4">
    <name type="scientific">Francisella halioticida</name>
    <dbReference type="NCBI Taxonomy" id="549298"/>
    <lineage>
        <taxon>Bacteria</taxon>
        <taxon>Pseudomonadati</taxon>
        <taxon>Pseudomonadota</taxon>
        <taxon>Gammaproteobacteria</taxon>
        <taxon>Thiotrichales</taxon>
        <taxon>Francisellaceae</taxon>
        <taxon>Francisella</taxon>
    </lineage>
</organism>
<evidence type="ECO:0000313" key="4">
    <source>
        <dbReference type="Proteomes" id="UP000249910"/>
    </source>
</evidence>
<dbReference type="Gene3D" id="3.40.190.290">
    <property type="match status" value="1"/>
</dbReference>
<proteinExistence type="inferred from homology"/>
<reference evidence="3 4" key="1">
    <citation type="submission" date="2017-06" db="EMBL/GenBank/DDBJ databases">
        <title>Complete genome of Francisella halioticida.</title>
        <authorList>
            <person name="Sjodin A."/>
        </authorList>
    </citation>
    <scope>NUCLEOTIDE SEQUENCE [LARGE SCALE GENOMIC DNA]</scope>
    <source>
        <strain evidence="3 4">DSM 23729</strain>
    </source>
</reference>
<dbReference type="PANTHER" id="PTHR30537">
    <property type="entry name" value="HTH-TYPE TRANSCRIPTIONAL REGULATOR"/>
    <property type="match status" value="1"/>
</dbReference>
<evidence type="ECO:0000256" key="1">
    <source>
        <dbReference type="ARBA" id="ARBA00009437"/>
    </source>
</evidence>
<dbReference type="InterPro" id="IPR058163">
    <property type="entry name" value="LysR-type_TF_proteobact-type"/>
</dbReference>
<name>A0ABN5AWT9_9GAMM</name>
<comment type="similarity">
    <text evidence="1">Belongs to the LysR transcriptional regulatory family.</text>
</comment>
<gene>
    <name evidence="3" type="ORF">CDV26_08200</name>
</gene>
<dbReference type="Proteomes" id="UP000249910">
    <property type="component" value="Chromosome"/>
</dbReference>
<evidence type="ECO:0000259" key="2">
    <source>
        <dbReference type="Pfam" id="PF03466"/>
    </source>
</evidence>
<dbReference type="InterPro" id="IPR005119">
    <property type="entry name" value="LysR_subst-bd"/>
</dbReference>
<dbReference type="SUPFAM" id="SSF53850">
    <property type="entry name" value="Periplasmic binding protein-like II"/>
    <property type="match status" value="1"/>
</dbReference>
<feature type="domain" description="LysR substrate-binding" evidence="2">
    <location>
        <begin position="12"/>
        <end position="198"/>
    </location>
</feature>